<proteinExistence type="inferred from homology"/>
<evidence type="ECO:0000256" key="4">
    <source>
        <dbReference type="ARBA" id="ARBA00022801"/>
    </source>
</evidence>
<dbReference type="PANTHER" id="PTHR42978:SF2">
    <property type="entry name" value="102 KBASES UNSTABLE REGION: FROM 1 TO 119443"/>
    <property type="match status" value="1"/>
</dbReference>
<keyword evidence="11" id="KW-1185">Reference proteome</keyword>
<accession>A0ABV5W2M8</accession>
<gene>
    <name evidence="10" type="ORF">ACFFNY_23905</name>
</gene>
<comment type="similarity">
    <text evidence="2">Belongs to the metallo-beta-lactamase superfamily.</text>
</comment>
<dbReference type="InterPro" id="IPR051013">
    <property type="entry name" value="MBL_superfamily_lactonases"/>
</dbReference>
<feature type="domain" description="Metallo-beta-lactamase" evidence="9">
    <location>
        <begin position="49"/>
        <end position="282"/>
    </location>
</feature>
<evidence type="ECO:0000313" key="10">
    <source>
        <dbReference type="EMBL" id="MFB9754625.1"/>
    </source>
</evidence>
<sequence length="297" mass="33486">MHNARQDDNMPDILRPSLKVKLRLFAAGYCTHPEWVTIRGGSWRSCRIPALFACIEHPKFGTMLVDTGYAQRFLDETERLPARVYRAITPVFFRESDSALRQLEACGISPERVNAVIITHFHADHIAGLHDFPQAAFIYMKEAYEAVKHLRGLAALRRAFLPGLLPAGFEERSRPIAADRRVELPDEYPFYGAYDVLGDGSVLAVRLPGHADGQIGLLLSTERHDYLLCADAAWSGRAIRENRAPHPLAGLVMPSRRQYADSFARLVRLQRSLPQLRIAASHCPDVWRQWVEGGEPL</sequence>
<dbReference type="SUPFAM" id="SSF56281">
    <property type="entry name" value="Metallo-hydrolase/oxidoreductase"/>
    <property type="match status" value="1"/>
</dbReference>
<dbReference type="InterPro" id="IPR001279">
    <property type="entry name" value="Metallo-B-lactamas"/>
</dbReference>
<keyword evidence="5" id="KW-0862">Zinc</keyword>
<dbReference type="Pfam" id="PF00753">
    <property type="entry name" value="Lactamase_B"/>
    <property type="match status" value="1"/>
</dbReference>
<dbReference type="Gene3D" id="3.60.15.10">
    <property type="entry name" value="Ribonuclease Z/Hydroxyacylglutathione hydrolase-like"/>
    <property type="match status" value="1"/>
</dbReference>
<dbReference type="InterPro" id="IPR036866">
    <property type="entry name" value="RibonucZ/Hydroxyglut_hydro"/>
</dbReference>
<evidence type="ECO:0000259" key="9">
    <source>
        <dbReference type="SMART" id="SM00849"/>
    </source>
</evidence>
<dbReference type="PANTHER" id="PTHR42978">
    <property type="entry name" value="QUORUM-QUENCHING LACTONASE YTNP-RELATED-RELATED"/>
    <property type="match status" value="1"/>
</dbReference>
<comment type="catalytic activity">
    <reaction evidence="6">
        <text>3',5'-cyclic CMP + H2O = CMP + H(+)</text>
        <dbReference type="Rhea" id="RHEA:72675"/>
        <dbReference type="ChEBI" id="CHEBI:15377"/>
        <dbReference type="ChEBI" id="CHEBI:15378"/>
        <dbReference type="ChEBI" id="CHEBI:58003"/>
        <dbReference type="ChEBI" id="CHEBI:60377"/>
    </reaction>
    <physiologicalReaction direction="left-to-right" evidence="6">
        <dbReference type="Rhea" id="RHEA:72676"/>
    </physiologicalReaction>
</comment>
<reference evidence="10 11" key="1">
    <citation type="submission" date="2024-09" db="EMBL/GenBank/DDBJ databases">
        <authorList>
            <person name="Sun Q."/>
            <person name="Mori K."/>
        </authorList>
    </citation>
    <scope>NUCLEOTIDE SEQUENCE [LARGE SCALE GENOMIC DNA]</scope>
    <source>
        <strain evidence="10 11">JCM 12520</strain>
    </source>
</reference>
<evidence type="ECO:0000256" key="6">
    <source>
        <dbReference type="ARBA" id="ARBA00034221"/>
    </source>
</evidence>
<evidence type="ECO:0000256" key="1">
    <source>
        <dbReference type="ARBA" id="ARBA00001947"/>
    </source>
</evidence>
<dbReference type="EMBL" id="JBHMAG010000016">
    <property type="protein sequence ID" value="MFB9754625.1"/>
    <property type="molecule type" value="Genomic_DNA"/>
</dbReference>
<evidence type="ECO:0000256" key="7">
    <source>
        <dbReference type="ARBA" id="ARBA00034301"/>
    </source>
</evidence>
<evidence type="ECO:0000256" key="5">
    <source>
        <dbReference type="ARBA" id="ARBA00022833"/>
    </source>
</evidence>
<protein>
    <submittedName>
        <fullName evidence="10">MBL fold metallo-hydrolase</fullName>
    </submittedName>
</protein>
<keyword evidence="4" id="KW-0378">Hydrolase</keyword>
<comment type="caution">
    <text evidence="10">The sequence shown here is derived from an EMBL/GenBank/DDBJ whole genome shotgun (WGS) entry which is preliminary data.</text>
</comment>
<dbReference type="RefSeq" id="WP_344909272.1">
    <property type="nucleotide sequence ID" value="NZ_BAAAYO010000008.1"/>
</dbReference>
<comment type="function">
    <text evidence="7">Counteracts the endogenous Pycsar antiviral defense system. Phosphodiesterase that enables metal-dependent hydrolysis of host cyclic nucleotide Pycsar defense signals such as cCMP and cUMP.</text>
</comment>
<dbReference type="CDD" id="cd07730">
    <property type="entry name" value="metallo-hydrolase-like_MBL-fold"/>
    <property type="match status" value="1"/>
</dbReference>
<dbReference type="Proteomes" id="UP001589619">
    <property type="component" value="Unassembled WGS sequence"/>
</dbReference>
<evidence type="ECO:0000256" key="2">
    <source>
        <dbReference type="ARBA" id="ARBA00007749"/>
    </source>
</evidence>
<comment type="catalytic activity">
    <reaction evidence="8">
        <text>3',5'-cyclic UMP + H2O = UMP + H(+)</text>
        <dbReference type="Rhea" id="RHEA:70575"/>
        <dbReference type="ChEBI" id="CHEBI:15377"/>
        <dbReference type="ChEBI" id="CHEBI:15378"/>
        <dbReference type="ChEBI" id="CHEBI:57865"/>
        <dbReference type="ChEBI" id="CHEBI:184387"/>
    </reaction>
    <physiologicalReaction direction="left-to-right" evidence="8">
        <dbReference type="Rhea" id="RHEA:70576"/>
    </physiologicalReaction>
</comment>
<evidence type="ECO:0000256" key="8">
    <source>
        <dbReference type="ARBA" id="ARBA00048505"/>
    </source>
</evidence>
<evidence type="ECO:0000313" key="11">
    <source>
        <dbReference type="Proteomes" id="UP001589619"/>
    </source>
</evidence>
<evidence type="ECO:0000256" key="3">
    <source>
        <dbReference type="ARBA" id="ARBA00022723"/>
    </source>
</evidence>
<dbReference type="SMART" id="SM00849">
    <property type="entry name" value="Lactamase_B"/>
    <property type="match status" value="1"/>
</dbReference>
<keyword evidence="3" id="KW-0479">Metal-binding</keyword>
<comment type="cofactor">
    <cofactor evidence="1">
        <name>Zn(2+)</name>
        <dbReference type="ChEBI" id="CHEBI:29105"/>
    </cofactor>
</comment>
<name>A0ABV5W2M8_9BACL</name>
<organism evidence="10 11">
    <name type="scientific">Paenibacillus hodogayensis</name>
    <dbReference type="NCBI Taxonomy" id="279208"/>
    <lineage>
        <taxon>Bacteria</taxon>
        <taxon>Bacillati</taxon>
        <taxon>Bacillota</taxon>
        <taxon>Bacilli</taxon>
        <taxon>Bacillales</taxon>
        <taxon>Paenibacillaceae</taxon>
        <taxon>Paenibacillus</taxon>
    </lineage>
</organism>